<evidence type="ECO:0000256" key="6">
    <source>
        <dbReference type="ARBA" id="ARBA00024016"/>
    </source>
</evidence>
<dbReference type="SUPFAM" id="SSF53383">
    <property type="entry name" value="PLP-dependent transferases"/>
    <property type="match status" value="1"/>
</dbReference>
<evidence type="ECO:0000313" key="8">
    <source>
        <dbReference type="EMBL" id="PIO59721.1"/>
    </source>
</evidence>
<protein>
    <recommendedName>
        <fullName evidence="2">kynurenine--oxoglutarate transaminase</fullName>
        <ecNumber evidence="2">2.6.1.7</ecNumber>
    </recommendedName>
</protein>
<dbReference type="Gene3D" id="3.40.640.10">
    <property type="entry name" value="Type I PLP-dependent aspartate aminotransferase-like (Major domain)"/>
    <property type="match status" value="1"/>
</dbReference>
<reference evidence="8 9" key="1">
    <citation type="submission" date="2015-09" db="EMBL/GenBank/DDBJ databases">
        <title>Draft genome of the parasitic nematode Teladorsagia circumcincta isolate WARC Sus (inbred).</title>
        <authorList>
            <person name="Mitreva M."/>
        </authorList>
    </citation>
    <scope>NUCLEOTIDE SEQUENCE [LARGE SCALE GENOMIC DNA]</scope>
    <source>
        <strain evidence="8 9">S</strain>
    </source>
</reference>
<evidence type="ECO:0000256" key="1">
    <source>
        <dbReference type="ARBA" id="ARBA00001933"/>
    </source>
</evidence>
<comment type="pathway">
    <text evidence="6">Amino-acid degradation; L-kynurenine degradation; kynurenate from L-kynurenine: step 1/2.</text>
</comment>
<dbReference type="EC" id="2.6.1.7" evidence="2"/>
<evidence type="ECO:0000256" key="3">
    <source>
        <dbReference type="ARBA" id="ARBA00022576"/>
    </source>
</evidence>
<keyword evidence="4" id="KW-0808">Transferase</keyword>
<gene>
    <name evidence="8" type="ORF">TELCIR_18805</name>
</gene>
<comment type="cofactor">
    <cofactor evidence="1">
        <name>pyridoxal 5'-phosphate</name>
        <dbReference type="ChEBI" id="CHEBI:597326"/>
    </cofactor>
</comment>
<dbReference type="GO" id="GO:0030170">
    <property type="term" value="F:pyridoxal phosphate binding"/>
    <property type="evidence" value="ECO:0007669"/>
    <property type="project" value="InterPro"/>
</dbReference>
<dbReference type="PANTHER" id="PTHR43807:SF20">
    <property type="entry name" value="FI04487P"/>
    <property type="match status" value="1"/>
</dbReference>
<dbReference type="GO" id="GO:0016212">
    <property type="term" value="F:kynurenine-oxoglutarate transaminase activity"/>
    <property type="evidence" value="ECO:0007669"/>
    <property type="project" value="UniProtKB-EC"/>
</dbReference>
<dbReference type="PANTHER" id="PTHR43807">
    <property type="entry name" value="FI04487P"/>
    <property type="match status" value="1"/>
</dbReference>
<accession>A0A2G9TP26</accession>
<sequence>MQTRVFPEISEISRRRERRKKGVEKCRWEPWMDRVGWQKIDLQRVNFVIDPAYDSYDPQVRMAGGTPVHYAMEVSQPTQSSSDFKIDISKLRAKCTKKTKMIVLNNPNNPTGKLYSREELEAIAEMVRDFNLIVVADEVYEWHRIHQNCVFTCSTPTQEALATAFEKE</sequence>
<evidence type="ECO:0000313" key="9">
    <source>
        <dbReference type="Proteomes" id="UP000230423"/>
    </source>
</evidence>
<dbReference type="CDD" id="cd00609">
    <property type="entry name" value="AAT_like"/>
    <property type="match status" value="1"/>
</dbReference>
<dbReference type="InterPro" id="IPR051326">
    <property type="entry name" value="Kynurenine-oxoglutarate_AT"/>
</dbReference>
<dbReference type="Proteomes" id="UP000230423">
    <property type="component" value="Unassembled WGS sequence"/>
</dbReference>
<keyword evidence="9" id="KW-1185">Reference proteome</keyword>
<feature type="domain" description="Aminotransferase class I/classII large" evidence="7">
    <location>
        <begin position="47"/>
        <end position="141"/>
    </location>
</feature>
<name>A0A2G9TP26_TELCI</name>
<dbReference type="Pfam" id="PF00155">
    <property type="entry name" value="Aminotran_1_2"/>
    <property type="match status" value="1"/>
</dbReference>
<evidence type="ECO:0000256" key="5">
    <source>
        <dbReference type="ARBA" id="ARBA00022898"/>
    </source>
</evidence>
<dbReference type="InterPro" id="IPR015424">
    <property type="entry name" value="PyrdxlP-dep_Trfase"/>
</dbReference>
<proteinExistence type="predicted"/>
<keyword evidence="5" id="KW-0663">Pyridoxal phosphate</keyword>
<dbReference type="GO" id="GO:0005739">
    <property type="term" value="C:mitochondrion"/>
    <property type="evidence" value="ECO:0007669"/>
    <property type="project" value="TreeGrafter"/>
</dbReference>
<keyword evidence="3" id="KW-0032">Aminotransferase</keyword>
<dbReference type="OrthoDB" id="2414662at2759"/>
<evidence type="ECO:0000256" key="2">
    <source>
        <dbReference type="ARBA" id="ARBA00012751"/>
    </source>
</evidence>
<dbReference type="EMBL" id="KZ357090">
    <property type="protein sequence ID" value="PIO59721.1"/>
    <property type="molecule type" value="Genomic_DNA"/>
</dbReference>
<organism evidence="8 9">
    <name type="scientific">Teladorsagia circumcincta</name>
    <name type="common">Brown stomach worm</name>
    <name type="synonym">Ostertagia circumcincta</name>
    <dbReference type="NCBI Taxonomy" id="45464"/>
    <lineage>
        <taxon>Eukaryota</taxon>
        <taxon>Metazoa</taxon>
        <taxon>Ecdysozoa</taxon>
        <taxon>Nematoda</taxon>
        <taxon>Chromadorea</taxon>
        <taxon>Rhabditida</taxon>
        <taxon>Rhabditina</taxon>
        <taxon>Rhabditomorpha</taxon>
        <taxon>Strongyloidea</taxon>
        <taxon>Trichostrongylidae</taxon>
        <taxon>Teladorsagia</taxon>
    </lineage>
</organism>
<dbReference type="InterPro" id="IPR004839">
    <property type="entry name" value="Aminotransferase_I/II_large"/>
</dbReference>
<dbReference type="AlphaFoldDB" id="A0A2G9TP26"/>
<evidence type="ECO:0000256" key="4">
    <source>
        <dbReference type="ARBA" id="ARBA00022679"/>
    </source>
</evidence>
<dbReference type="InterPro" id="IPR015421">
    <property type="entry name" value="PyrdxlP-dep_Trfase_major"/>
</dbReference>
<evidence type="ECO:0000259" key="7">
    <source>
        <dbReference type="Pfam" id="PF00155"/>
    </source>
</evidence>